<dbReference type="SUPFAM" id="SSF46785">
    <property type="entry name" value="Winged helix' DNA-binding domain"/>
    <property type="match status" value="1"/>
</dbReference>
<dbReference type="Gene3D" id="3.30.565.60">
    <property type="match status" value="1"/>
</dbReference>
<dbReference type="InterPro" id="IPR038461">
    <property type="entry name" value="Schlafen_AlbA_2_dom_sf"/>
</dbReference>
<protein>
    <submittedName>
        <fullName evidence="2">Transcriptional regulator</fullName>
    </submittedName>
</protein>
<dbReference type="EMBL" id="BJOV01000002">
    <property type="protein sequence ID" value="GEE00735.1"/>
    <property type="molecule type" value="Genomic_DNA"/>
</dbReference>
<proteinExistence type="predicted"/>
<dbReference type="Gene3D" id="1.10.10.10">
    <property type="entry name" value="Winged helix-like DNA-binding domain superfamily/Winged helix DNA-binding domain"/>
    <property type="match status" value="1"/>
</dbReference>
<reference evidence="3" key="1">
    <citation type="submission" date="2019-06" db="EMBL/GenBank/DDBJ databases">
        <title>Gordonia isolated from sludge of a wastewater treatment plant.</title>
        <authorList>
            <person name="Tamura T."/>
            <person name="Aoyama K."/>
            <person name="Kang Y."/>
            <person name="Saito S."/>
            <person name="Akiyama N."/>
            <person name="Yazawa K."/>
            <person name="Gonoi T."/>
            <person name="Mikami Y."/>
        </authorList>
    </citation>
    <scope>NUCLEOTIDE SEQUENCE [LARGE SCALE GENOMIC DNA]</scope>
    <source>
        <strain evidence="3">NBRC 107696</strain>
    </source>
</reference>
<evidence type="ECO:0000313" key="2">
    <source>
        <dbReference type="EMBL" id="GEE00735.1"/>
    </source>
</evidence>
<evidence type="ECO:0000259" key="1">
    <source>
        <dbReference type="Pfam" id="PF04326"/>
    </source>
</evidence>
<sequence length="570" mass="61502">MQIDDLHSAVETMRRANTDLPRIEVKAGGGGVGKSLLPTISAFSNSPGGGVVILGLDEKAGFTPTPGFDAQAAMDALVEIVRPRKHTETPGPLTPRPSMVVDRLEFEGADLVVAEVAEIAAAAKPCFVTAQGKENGSYTRIGEGDHRLDTYEVFQMSTLTVPSSADRVPVSGARIDDLNKEAISRTLHRLRTNRPRVLDGVVSDREALERIGVVDRDTGIPTLAGLLALGRFPQQFFPQLMISFAAYPGADKTDVVGVDRMTDRAVLEGAIPDMVDDAVAVVIRNLRVRRVSAGVGAEDVPEIPVDAMREAIVNAVMHRDYSEMARGDQVRLELYPDRLEVHSPGVLWGGRGIEALYGGGSWSRNQTLARLLTDVPFADRDESVGENAGSGIRRMYGEMTRSGLPAPRFVTTTSSFTTTLDRFGLLTPDVHRWLDGLGGRDRTAIEDIALAVIHHLGSVTVDELRRQVAVDSSDARTALDDLTRDGLLVHDLGEYRMSPETATADLTAAERRVVDVLSSGDTLTIREIAAATQTTVSSLRPVLRNLVGDGRIHATAPPTSRNRAYRLANG</sequence>
<dbReference type="Gene3D" id="3.30.950.30">
    <property type="entry name" value="Schlafen, AAA domain"/>
    <property type="match status" value="1"/>
</dbReference>
<organism evidence="2 3">
    <name type="scientific">Gordonia spumicola</name>
    <dbReference type="NCBI Taxonomy" id="589161"/>
    <lineage>
        <taxon>Bacteria</taxon>
        <taxon>Bacillati</taxon>
        <taxon>Actinomycetota</taxon>
        <taxon>Actinomycetes</taxon>
        <taxon>Mycobacteriales</taxon>
        <taxon>Gordoniaceae</taxon>
        <taxon>Gordonia</taxon>
    </lineage>
</organism>
<feature type="domain" description="Schlafen AlbA-2" evidence="1">
    <location>
        <begin position="23"/>
        <end position="148"/>
    </location>
</feature>
<dbReference type="PANTHER" id="PTHR30595:SF6">
    <property type="entry name" value="SCHLAFEN ALBA-2 DOMAIN-CONTAINING PROTEIN"/>
    <property type="match status" value="1"/>
</dbReference>
<keyword evidence="3" id="KW-1185">Reference proteome</keyword>
<dbReference type="Proteomes" id="UP000444960">
    <property type="component" value="Unassembled WGS sequence"/>
</dbReference>
<comment type="caution">
    <text evidence="2">The sequence shown here is derived from an EMBL/GenBank/DDBJ whole genome shotgun (WGS) entry which is preliminary data.</text>
</comment>
<evidence type="ECO:0000313" key="3">
    <source>
        <dbReference type="Proteomes" id="UP000444960"/>
    </source>
</evidence>
<dbReference type="InterPro" id="IPR038475">
    <property type="entry name" value="RecG_C_sf"/>
</dbReference>
<accession>A0A7I9V5P1</accession>
<dbReference type="Pfam" id="PF13749">
    <property type="entry name" value="HATPase_c_4"/>
    <property type="match status" value="1"/>
</dbReference>
<dbReference type="InterPro" id="IPR007421">
    <property type="entry name" value="Schlafen_AlbA_2_dom"/>
</dbReference>
<dbReference type="InterPro" id="IPR036388">
    <property type="entry name" value="WH-like_DNA-bd_sf"/>
</dbReference>
<gene>
    <name evidence="2" type="ORF">nbrc107696_11810</name>
</gene>
<dbReference type="InterPro" id="IPR036390">
    <property type="entry name" value="WH_DNA-bd_sf"/>
</dbReference>
<dbReference type="PANTHER" id="PTHR30595">
    <property type="entry name" value="GLPR-RELATED TRANSCRIPTIONAL REPRESSOR"/>
    <property type="match status" value="1"/>
</dbReference>
<dbReference type="AlphaFoldDB" id="A0A7I9V5P1"/>
<name>A0A7I9V5P1_9ACTN</name>
<dbReference type="Pfam" id="PF04326">
    <property type="entry name" value="SLFN_AlbA_2"/>
    <property type="match status" value="1"/>
</dbReference>